<evidence type="ECO:0000256" key="7">
    <source>
        <dbReference type="ARBA" id="ARBA00022927"/>
    </source>
</evidence>
<evidence type="ECO:0000256" key="2">
    <source>
        <dbReference type="ARBA" id="ARBA00006555"/>
    </source>
</evidence>
<evidence type="ECO:0000259" key="12">
    <source>
        <dbReference type="PROSITE" id="PS52015"/>
    </source>
</evidence>
<keyword evidence="4" id="KW-1003">Cell membrane</keyword>
<dbReference type="PROSITE" id="PS52015">
    <property type="entry name" value="TONB_CTD"/>
    <property type="match status" value="1"/>
</dbReference>
<dbReference type="Gene3D" id="3.30.1150.10">
    <property type="match status" value="1"/>
</dbReference>
<comment type="subcellular location">
    <subcellularLocation>
        <location evidence="1">Cell inner membrane</location>
        <topology evidence="1">Single-pass membrane protein</topology>
        <orientation evidence="1">Periplasmic side</orientation>
    </subcellularLocation>
</comment>
<keyword evidence="14" id="KW-1185">Reference proteome</keyword>
<accession>A0A942E7D1</accession>
<evidence type="ECO:0000256" key="1">
    <source>
        <dbReference type="ARBA" id="ARBA00004383"/>
    </source>
</evidence>
<dbReference type="GO" id="GO:0015031">
    <property type="term" value="P:protein transport"/>
    <property type="evidence" value="ECO:0007669"/>
    <property type="project" value="UniProtKB-KW"/>
</dbReference>
<evidence type="ECO:0000256" key="8">
    <source>
        <dbReference type="ARBA" id="ARBA00022989"/>
    </source>
</evidence>
<dbReference type="Proteomes" id="UP000678281">
    <property type="component" value="Unassembled WGS sequence"/>
</dbReference>
<evidence type="ECO:0000256" key="11">
    <source>
        <dbReference type="SAM" id="Phobius"/>
    </source>
</evidence>
<feature type="compositionally biased region" description="Low complexity" evidence="10">
    <location>
        <begin position="178"/>
        <end position="191"/>
    </location>
</feature>
<keyword evidence="5" id="KW-0997">Cell inner membrane</keyword>
<dbReference type="GO" id="GO:0098797">
    <property type="term" value="C:plasma membrane protein complex"/>
    <property type="evidence" value="ECO:0007669"/>
    <property type="project" value="TreeGrafter"/>
</dbReference>
<comment type="similarity">
    <text evidence="2">Belongs to the TonB family.</text>
</comment>
<evidence type="ECO:0000313" key="14">
    <source>
        <dbReference type="Proteomes" id="UP000678281"/>
    </source>
</evidence>
<evidence type="ECO:0000256" key="6">
    <source>
        <dbReference type="ARBA" id="ARBA00022692"/>
    </source>
</evidence>
<feature type="region of interest" description="Disordered" evidence="10">
    <location>
        <begin position="165"/>
        <end position="225"/>
    </location>
</feature>
<dbReference type="PANTHER" id="PTHR33446:SF2">
    <property type="entry name" value="PROTEIN TONB"/>
    <property type="match status" value="1"/>
</dbReference>
<dbReference type="NCBIfam" id="TIGR01352">
    <property type="entry name" value="tonB_Cterm"/>
    <property type="match status" value="1"/>
</dbReference>
<evidence type="ECO:0000313" key="13">
    <source>
        <dbReference type="EMBL" id="MBS3848807.1"/>
    </source>
</evidence>
<dbReference type="AlphaFoldDB" id="A0A942E7D1"/>
<dbReference type="InterPro" id="IPR006260">
    <property type="entry name" value="TonB/TolA_C"/>
</dbReference>
<keyword evidence="6 11" id="KW-0812">Transmembrane</keyword>
<dbReference type="InterPro" id="IPR051045">
    <property type="entry name" value="TonB-dependent_transducer"/>
</dbReference>
<keyword evidence="8 11" id="KW-1133">Transmembrane helix</keyword>
<name>A0A942E7D1_9HYPH</name>
<dbReference type="Pfam" id="PF03544">
    <property type="entry name" value="TonB_C"/>
    <property type="match status" value="1"/>
</dbReference>
<evidence type="ECO:0000256" key="5">
    <source>
        <dbReference type="ARBA" id="ARBA00022519"/>
    </source>
</evidence>
<dbReference type="GO" id="GO:0055085">
    <property type="term" value="P:transmembrane transport"/>
    <property type="evidence" value="ECO:0007669"/>
    <property type="project" value="InterPro"/>
</dbReference>
<keyword evidence="9 11" id="KW-0472">Membrane</keyword>
<feature type="compositionally biased region" description="Gly residues" evidence="10">
    <location>
        <begin position="212"/>
        <end position="221"/>
    </location>
</feature>
<proteinExistence type="inferred from homology"/>
<comment type="caution">
    <text evidence="13">The sequence shown here is derived from an EMBL/GenBank/DDBJ whole genome shotgun (WGS) entry which is preliminary data.</text>
</comment>
<protein>
    <submittedName>
        <fullName evidence="13">TonB family protein</fullName>
    </submittedName>
</protein>
<evidence type="ECO:0000256" key="10">
    <source>
        <dbReference type="SAM" id="MobiDB-lite"/>
    </source>
</evidence>
<keyword evidence="7" id="KW-0653">Protein transport</keyword>
<evidence type="ECO:0000256" key="3">
    <source>
        <dbReference type="ARBA" id="ARBA00022448"/>
    </source>
</evidence>
<sequence length="315" mass="32026">MRYALSGSALVHVGIFGVALIGFTWPQPDDAPAPGAVTIDIVTMATVSTNQNATIESTASKNLVSSGTQAVQSAAIEPIPTQSLQPNQPEQPAPQPQATEPLPPVTPVPAATVLATASALIETLDVVPLVSSAMASEPVTPALMPVSATLEPVSTADLNAAPVPHTLSFERPSEPTQRPRQQPKPQAVAARSAGNGGSNNADTAAGKTSAGQQGGTGGGGSADIAPWERQVRRALANAQRYPRSAKGATGDVMVRFNVSASGALSSLRITASSGNAALDQAALDAVTRAAPFPPLPQGLGVSHQTVQIPLAFRRN</sequence>
<reference evidence="13" key="1">
    <citation type="submission" date="2021-04" db="EMBL/GenBank/DDBJ databases">
        <title>Devosia litorisediminis sp. nov., isolated from a sand dune.</title>
        <authorList>
            <person name="Park S."/>
            <person name="Yoon J.-H."/>
        </authorList>
    </citation>
    <scope>NUCLEOTIDE SEQUENCE</scope>
    <source>
        <strain evidence="13">BSSL-BM10</strain>
    </source>
</reference>
<feature type="transmembrane region" description="Helical" evidence="11">
    <location>
        <begin position="7"/>
        <end position="25"/>
    </location>
</feature>
<gene>
    <name evidence="13" type="ORF">KD146_08905</name>
</gene>
<evidence type="ECO:0000256" key="9">
    <source>
        <dbReference type="ARBA" id="ARBA00023136"/>
    </source>
</evidence>
<feature type="region of interest" description="Disordered" evidence="10">
    <location>
        <begin position="81"/>
        <end position="106"/>
    </location>
</feature>
<evidence type="ECO:0000256" key="4">
    <source>
        <dbReference type="ARBA" id="ARBA00022475"/>
    </source>
</evidence>
<feature type="compositionally biased region" description="Pro residues" evidence="10">
    <location>
        <begin position="89"/>
        <end position="106"/>
    </location>
</feature>
<dbReference type="GO" id="GO:0031992">
    <property type="term" value="F:energy transducer activity"/>
    <property type="evidence" value="ECO:0007669"/>
    <property type="project" value="TreeGrafter"/>
</dbReference>
<feature type="domain" description="TonB C-terminal" evidence="12">
    <location>
        <begin position="226"/>
        <end position="315"/>
    </location>
</feature>
<dbReference type="InterPro" id="IPR037682">
    <property type="entry name" value="TonB_C"/>
</dbReference>
<organism evidence="13 14">
    <name type="scientific">Devosia litorisediminis</name>
    <dbReference type="NCBI Taxonomy" id="2829817"/>
    <lineage>
        <taxon>Bacteria</taxon>
        <taxon>Pseudomonadati</taxon>
        <taxon>Pseudomonadota</taxon>
        <taxon>Alphaproteobacteria</taxon>
        <taxon>Hyphomicrobiales</taxon>
        <taxon>Devosiaceae</taxon>
        <taxon>Devosia</taxon>
    </lineage>
</organism>
<dbReference type="EMBL" id="JAGXTP010000001">
    <property type="protein sequence ID" value="MBS3848807.1"/>
    <property type="molecule type" value="Genomic_DNA"/>
</dbReference>
<dbReference type="SUPFAM" id="SSF74653">
    <property type="entry name" value="TolA/TonB C-terminal domain"/>
    <property type="match status" value="1"/>
</dbReference>
<dbReference type="PANTHER" id="PTHR33446">
    <property type="entry name" value="PROTEIN TONB-RELATED"/>
    <property type="match status" value="1"/>
</dbReference>
<dbReference type="RefSeq" id="WP_212658326.1">
    <property type="nucleotide sequence ID" value="NZ_JAGXTP010000001.1"/>
</dbReference>
<keyword evidence="3" id="KW-0813">Transport</keyword>